<dbReference type="GO" id="GO:0005524">
    <property type="term" value="F:ATP binding"/>
    <property type="evidence" value="ECO:0007669"/>
    <property type="project" value="UniProtKB-KW"/>
</dbReference>
<organism evidence="6 7">
    <name type="scientific">Streptomyces hokutonensis</name>
    <dbReference type="NCBI Taxonomy" id="1306990"/>
    <lineage>
        <taxon>Bacteria</taxon>
        <taxon>Bacillati</taxon>
        <taxon>Actinomycetota</taxon>
        <taxon>Actinomycetes</taxon>
        <taxon>Kitasatosporales</taxon>
        <taxon>Streptomycetaceae</taxon>
        <taxon>Streptomyces</taxon>
    </lineage>
</organism>
<keyword evidence="4 6" id="KW-0067">ATP-binding</keyword>
<reference evidence="6 7" key="1">
    <citation type="submission" date="2024-10" db="EMBL/GenBank/DDBJ databases">
        <title>The Natural Products Discovery Center: Release of the First 8490 Sequenced Strains for Exploring Actinobacteria Biosynthetic Diversity.</title>
        <authorList>
            <person name="Kalkreuter E."/>
            <person name="Kautsar S.A."/>
            <person name="Yang D."/>
            <person name="Bader C.D."/>
            <person name="Teijaro C.N."/>
            <person name="Fluegel L."/>
            <person name="Davis C.M."/>
            <person name="Simpson J.R."/>
            <person name="Lauterbach L."/>
            <person name="Steele A.D."/>
            <person name="Gui C."/>
            <person name="Meng S."/>
            <person name="Li G."/>
            <person name="Viehrig K."/>
            <person name="Ye F."/>
            <person name="Su P."/>
            <person name="Kiefer A.F."/>
            <person name="Nichols A."/>
            <person name="Cepeda A.J."/>
            <person name="Yan W."/>
            <person name="Fan B."/>
            <person name="Jiang Y."/>
            <person name="Adhikari A."/>
            <person name="Zheng C.-J."/>
            <person name="Schuster L."/>
            <person name="Cowan T.M."/>
            <person name="Smanski M.J."/>
            <person name="Chevrette M.G."/>
            <person name="De Carvalho L.P.S."/>
            <person name="Shen B."/>
        </authorList>
    </citation>
    <scope>NUCLEOTIDE SEQUENCE [LARGE SCALE GENOMIC DNA]</scope>
    <source>
        <strain evidence="6 7">NPDC006488</strain>
    </source>
</reference>
<dbReference type="SMART" id="SM00382">
    <property type="entry name" value="AAA"/>
    <property type="match status" value="1"/>
</dbReference>
<protein>
    <submittedName>
        <fullName evidence="6">ABC transporter ATP-binding protein</fullName>
    </submittedName>
</protein>
<dbReference type="RefSeq" id="WP_388107170.1">
    <property type="nucleotide sequence ID" value="NZ_JBIAHM010000006.1"/>
</dbReference>
<evidence type="ECO:0000256" key="1">
    <source>
        <dbReference type="ARBA" id="ARBA00005417"/>
    </source>
</evidence>
<proteinExistence type="inferred from homology"/>
<evidence type="ECO:0000313" key="7">
    <source>
        <dbReference type="Proteomes" id="UP001601303"/>
    </source>
</evidence>
<dbReference type="CDD" id="cd03268">
    <property type="entry name" value="ABC_BcrA_bacitracin_resist"/>
    <property type="match status" value="1"/>
</dbReference>
<dbReference type="EMBL" id="JBIAHM010000006">
    <property type="protein sequence ID" value="MFE9600543.1"/>
    <property type="molecule type" value="Genomic_DNA"/>
</dbReference>
<dbReference type="InterPro" id="IPR027417">
    <property type="entry name" value="P-loop_NTPase"/>
</dbReference>
<evidence type="ECO:0000259" key="5">
    <source>
        <dbReference type="PROSITE" id="PS50893"/>
    </source>
</evidence>
<dbReference type="PANTHER" id="PTHR43335">
    <property type="entry name" value="ABC TRANSPORTER, ATP-BINDING PROTEIN"/>
    <property type="match status" value="1"/>
</dbReference>
<keyword evidence="2" id="KW-0813">Transport</keyword>
<gene>
    <name evidence="6" type="ORF">ACFYNQ_18455</name>
</gene>
<dbReference type="PANTHER" id="PTHR43335:SF4">
    <property type="entry name" value="ABC TRANSPORTER, ATP-BINDING PROTEIN"/>
    <property type="match status" value="1"/>
</dbReference>
<sequence length="309" mass="32913">MIEAQQLTKRYGTTLAVDDLTFTVAAGQVTGFLGPNGSGKSTTMRMIVGLDAPTSGRITVAGRGYGKLRFPLHEVGALLDAHAVHPGRSARNHLVWLADTNVIPRRRVDVVLAMVGLTEVAHRRAGTFSLGMGQRIGIAAALLGDPQVLIFDEPINGLDPEGILWVRRLLRSLADEGRTVLVSSHLMAEMALTADHLIVIGRGRLLASGSVAEFIERTSGHHVRVATPQAPGLAALLREKGATVTANGAEELSVKGMECRDVGILAAGAGLTLYELSAQRASLEDAYMELTHEHADFRAPADSPLRSTR</sequence>
<comment type="similarity">
    <text evidence="1">Belongs to the ABC transporter superfamily.</text>
</comment>
<dbReference type="Pfam" id="PF00005">
    <property type="entry name" value="ABC_tran"/>
    <property type="match status" value="1"/>
</dbReference>
<dbReference type="SUPFAM" id="SSF52540">
    <property type="entry name" value="P-loop containing nucleoside triphosphate hydrolases"/>
    <property type="match status" value="1"/>
</dbReference>
<evidence type="ECO:0000313" key="6">
    <source>
        <dbReference type="EMBL" id="MFE9600543.1"/>
    </source>
</evidence>
<dbReference type="InterPro" id="IPR003593">
    <property type="entry name" value="AAA+_ATPase"/>
</dbReference>
<name>A0ABW6M325_9ACTN</name>
<keyword evidence="3" id="KW-0547">Nucleotide-binding</keyword>
<comment type="caution">
    <text evidence="6">The sequence shown here is derived from an EMBL/GenBank/DDBJ whole genome shotgun (WGS) entry which is preliminary data.</text>
</comment>
<evidence type="ECO:0000256" key="4">
    <source>
        <dbReference type="ARBA" id="ARBA00022840"/>
    </source>
</evidence>
<dbReference type="InterPro" id="IPR003439">
    <property type="entry name" value="ABC_transporter-like_ATP-bd"/>
</dbReference>
<evidence type="ECO:0000256" key="3">
    <source>
        <dbReference type="ARBA" id="ARBA00022741"/>
    </source>
</evidence>
<dbReference type="Proteomes" id="UP001601303">
    <property type="component" value="Unassembled WGS sequence"/>
</dbReference>
<evidence type="ECO:0000256" key="2">
    <source>
        <dbReference type="ARBA" id="ARBA00022448"/>
    </source>
</evidence>
<keyword evidence="7" id="KW-1185">Reference proteome</keyword>
<dbReference type="PROSITE" id="PS50893">
    <property type="entry name" value="ABC_TRANSPORTER_2"/>
    <property type="match status" value="1"/>
</dbReference>
<accession>A0ABW6M325</accession>
<dbReference type="Gene3D" id="3.40.50.300">
    <property type="entry name" value="P-loop containing nucleotide triphosphate hydrolases"/>
    <property type="match status" value="1"/>
</dbReference>
<feature type="domain" description="ABC transporter" evidence="5">
    <location>
        <begin position="2"/>
        <end position="227"/>
    </location>
</feature>